<protein>
    <submittedName>
        <fullName evidence="1">Uncharacterized protein</fullName>
    </submittedName>
</protein>
<reference evidence="1 2" key="1">
    <citation type="submission" date="2024-05" db="EMBL/GenBank/DDBJ databases">
        <title>Roseateles sp. 2.12 16S ribosomal RNA gene Genome sequencing and assembly.</title>
        <authorList>
            <person name="Woo H."/>
        </authorList>
    </citation>
    <scope>NUCLEOTIDE SEQUENCE [LARGE SCALE GENOMIC DNA]</scope>
    <source>
        <strain evidence="1 2">2.12</strain>
    </source>
</reference>
<proteinExistence type="predicted"/>
<evidence type="ECO:0000313" key="1">
    <source>
        <dbReference type="EMBL" id="MEO3715240.1"/>
    </source>
</evidence>
<dbReference type="EMBL" id="JBDPZC010000012">
    <property type="protein sequence ID" value="MEO3715240.1"/>
    <property type="molecule type" value="Genomic_DNA"/>
</dbReference>
<organism evidence="1 2">
    <name type="scientific">Roseateles flavus</name>
    <dbReference type="NCBI Taxonomy" id="3149041"/>
    <lineage>
        <taxon>Bacteria</taxon>
        <taxon>Pseudomonadati</taxon>
        <taxon>Pseudomonadota</taxon>
        <taxon>Betaproteobacteria</taxon>
        <taxon>Burkholderiales</taxon>
        <taxon>Sphaerotilaceae</taxon>
        <taxon>Roseateles</taxon>
    </lineage>
</organism>
<name>A0ABV0GJH2_9BURK</name>
<sequence>MDNKIATLKEELATVELDQRFEMVNATPDLAIVDIENFICSPSKGEAEPSAE</sequence>
<evidence type="ECO:0000313" key="2">
    <source>
        <dbReference type="Proteomes" id="UP001462640"/>
    </source>
</evidence>
<accession>A0ABV0GJH2</accession>
<comment type="caution">
    <text evidence="1">The sequence shown here is derived from an EMBL/GenBank/DDBJ whole genome shotgun (WGS) entry which is preliminary data.</text>
</comment>
<gene>
    <name evidence="1" type="ORF">ABDJ40_20930</name>
</gene>
<dbReference type="RefSeq" id="WP_347612565.1">
    <property type="nucleotide sequence ID" value="NZ_JBDPZC010000012.1"/>
</dbReference>
<dbReference type="Proteomes" id="UP001462640">
    <property type="component" value="Unassembled WGS sequence"/>
</dbReference>
<keyword evidence="2" id="KW-1185">Reference proteome</keyword>